<dbReference type="InterPro" id="IPR046237">
    <property type="entry name" value="DUF6270"/>
</dbReference>
<keyword evidence="2" id="KW-1185">Reference proteome</keyword>
<reference evidence="1 2" key="1">
    <citation type="submission" date="2018-03" db="EMBL/GenBank/DDBJ databases">
        <title>Genome assembly of novel Miniimonas species PCH200.</title>
        <authorList>
            <person name="Thakur V."/>
            <person name="Kumar V."/>
            <person name="Singh D."/>
        </authorList>
    </citation>
    <scope>NUCLEOTIDE SEQUENCE [LARGE SCALE GENOMIC DNA]</scope>
    <source>
        <strain evidence="1 2">PCH200</strain>
    </source>
</reference>
<dbReference type="Pfam" id="PF19786">
    <property type="entry name" value="DUF6270"/>
    <property type="match status" value="1"/>
</dbReference>
<dbReference type="Proteomes" id="UP000245166">
    <property type="component" value="Unassembled WGS sequence"/>
</dbReference>
<gene>
    <name evidence="1" type="ORF">C8046_09600</name>
</gene>
<comment type="caution">
    <text evidence="1">The sequence shown here is derived from an EMBL/GenBank/DDBJ whole genome shotgun (WGS) entry which is preliminary data.</text>
</comment>
<evidence type="ECO:0008006" key="3">
    <source>
        <dbReference type="Google" id="ProtNLM"/>
    </source>
</evidence>
<protein>
    <recommendedName>
        <fullName evidence="3">SGNH hydrolase-type esterase domain-containing protein</fullName>
    </recommendedName>
</protein>
<dbReference type="AlphaFoldDB" id="A0A2U1ZV62"/>
<sequence length="259" mass="27013">MTAGATGPAVLRTLVVGSCVSRDTVPHLPDGDAGLVGYVARQSLISAYAPPVVLLEPPAIASPFQQRMVRGDFASDLPAVLRRLAGGVDLVLWDLVDERLGVYVLPDDTAVTRTVDLVAAQAETDVAAAGVLVRLGEEAHLEMWREAATRFVAGVAELHPGAALVAVGLPWAELTTSGAPTPASFGVAAAEANRRYEPYYAVVEALGAPVVGRGLAVRGSVEHPWGEAPFHYDSAAYRAVADAVLAVVSAHPSSRRAPR</sequence>
<organism evidence="1 2">
    <name type="scientific">Serinibacter arcticus</name>
    <dbReference type="NCBI Taxonomy" id="1655435"/>
    <lineage>
        <taxon>Bacteria</taxon>
        <taxon>Bacillati</taxon>
        <taxon>Actinomycetota</taxon>
        <taxon>Actinomycetes</taxon>
        <taxon>Micrococcales</taxon>
        <taxon>Beutenbergiaceae</taxon>
        <taxon>Serinibacter</taxon>
    </lineage>
</organism>
<name>A0A2U1ZV62_9MICO</name>
<dbReference type="EMBL" id="PYHR01000002">
    <property type="protein sequence ID" value="PWD50868.1"/>
    <property type="molecule type" value="Genomic_DNA"/>
</dbReference>
<proteinExistence type="predicted"/>
<accession>A0A2U1ZV62</accession>
<dbReference type="RefSeq" id="WP_109229250.1">
    <property type="nucleotide sequence ID" value="NZ_PYHR01000002.1"/>
</dbReference>
<evidence type="ECO:0000313" key="2">
    <source>
        <dbReference type="Proteomes" id="UP000245166"/>
    </source>
</evidence>
<dbReference type="OrthoDB" id="8421922at2"/>
<evidence type="ECO:0000313" key="1">
    <source>
        <dbReference type="EMBL" id="PWD50868.1"/>
    </source>
</evidence>